<comment type="caution">
    <text evidence="3">The sequence shown here is derived from an EMBL/GenBank/DDBJ whole genome shotgun (WGS) entry which is preliminary data.</text>
</comment>
<evidence type="ECO:0000313" key="4">
    <source>
        <dbReference type="Proteomes" id="UP000583929"/>
    </source>
</evidence>
<feature type="transmembrane region" description="Helical" evidence="1">
    <location>
        <begin position="416"/>
        <end position="437"/>
    </location>
</feature>
<accession>A0A7J6G5V0</accession>
<feature type="signal peptide" evidence="2">
    <location>
        <begin position="1"/>
        <end position="21"/>
    </location>
</feature>
<sequence>MAKSPLSLQLTIIFSLSMSAAYSFSSLSSPLSPLKPFSTSSSPSKTPKATTSDLLTLLSDRRSSSTLNPLVSRELNSCLKFLVPFTPNGIKMVPISCSHRKSLNSNRNGVLVRREEDELIWWPPQSVLDLARLAFDSRGDSAAIHRALDPTVIPVPDVEGSNEDRCQLTRTPYGFRFISEELNLYLKFLFELIVARAPAVGLNASLNRYDFFHGHIFLARDSGRLGILFHAKEYPAFDKKVFPYNMGYCQKGSNVSYDNSMNLRNILWLAPLPSVLVVLDARPGGIIYRDIIPDYVKFVRTIYEDDFGEVVADVNYLDVGDDGTTGKLPYMGILTTVKRFLYQTSDAKFIGVNCGLRVMGSEEARDPFRGVDWKAVGTDIQKDPGSKPVIKKRLPKKMRQIPECYFLPRRSLPSAIGFYGACIAGGIGAGMLLEIWINKKIAEDGGVIWEFDK</sequence>
<name>A0A7J6G5V0_CANSA</name>
<keyword evidence="1" id="KW-0812">Transmembrane</keyword>
<keyword evidence="2" id="KW-0732">Signal</keyword>
<dbReference type="EMBL" id="JAATIQ010000137">
    <property type="protein sequence ID" value="KAF4378371.1"/>
    <property type="molecule type" value="Genomic_DNA"/>
</dbReference>
<keyword evidence="4" id="KW-1185">Reference proteome</keyword>
<organism evidence="3 4">
    <name type="scientific">Cannabis sativa</name>
    <name type="common">Hemp</name>
    <name type="synonym">Marijuana</name>
    <dbReference type="NCBI Taxonomy" id="3483"/>
    <lineage>
        <taxon>Eukaryota</taxon>
        <taxon>Viridiplantae</taxon>
        <taxon>Streptophyta</taxon>
        <taxon>Embryophyta</taxon>
        <taxon>Tracheophyta</taxon>
        <taxon>Spermatophyta</taxon>
        <taxon>Magnoliopsida</taxon>
        <taxon>eudicotyledons</taxon>
        <taxon>Gunneridae</taxon>
        <taxon>Pentapetalae</taxon>
        <taxon>rosids</taxon>
        <taxon>fabids</taxon>
        <taxon>Rosales</taxon>
        <taxon>Cannabaceae</taxon>
        <taxon>Cannabis</taxon>
    </lineage>
</organism>
<dbReference type="AlphaFoldDB" id="A0A7J6G5V0"/>
<gene>
    <name evidence="3" type="ORF">G4B88_025864</name>
</gene>
<evidence type="ECO:0000256" key="1">
    <source>
        <dbReference type="SAM" id="Phobius"/>
    </source>
</evidence>
<feature type="chain" id="PRO_5029449382" evidence="2">
    <location>
        <begin position="22"/>
        <end position="453"/>
    </location>
</feature>
<keyword evidence="1" id="KW-0472">Membrane</keyword>
<evidence type="ECO:0000256" key="2">
    <source>
        <dbReference type="SAM" id="SignalP"/>
    </source>
</evidence>
<protein>
    <submittedName>
        <fullName evidence="3">Uncharacterized protein</fullName>
    </submittedName>
</protein>
<keyword evidence="1" id="KW-1133">Transmembrane helix</keyword>
<dbReference type="Proteomes" id="UP000583929">
    <property type="component" value="Unassembled WGS sequence"/>
</dbReference>
<reference evidence="3 4" key="1">
    <citation type="journal article" date="2020" name="bioRxiv">
        <title>Sequence and annotation of 42 cannabis genomes reveals extensive copy number variation in cannabinoid synthesis and pathogen resistance genes.</title>
        <authorList>
            <person name="Mckernan K.J."/>
            <person name="Helbert Y."/>
            <person name="Kane L.T."/>
            <person name="Ebling H."/>
            <person name="Zhang L."/>
            <person name="Liu B."/>
            <person name="Eaton Z."/>
            <person name="Mclaughlin S."/>
            <person name="Kingan S."/>
            <person name="Baybayan P."/>
            <person name="Concepcion G."/>
            <person name="Jordan M."/>
            <person name="Riva A."/>
            <person name="Barbazuk W."/>
            <person name="Harkins T."/>
        </authorList>
    </citation>
    <scope>NUCLEOTIDE SEQUENCE [LARGE SCALE GENOMIC DNA]</scope>
    <source>
        <strain evidence="4">cv. Jamaican Lion 4</strain>
        <tissue evidence="3">Leaf</tissue>
    </source>
</reference>
<evidence type="ECO:0000313" key="3">
    <source>
        <dbReference type="EMBL" id="KAF4378371.1"/>
    </source>
</evidence>
<proteinExistence type="predicted"/>
<dbReference type="PANTHER" id="PTHR35759">
    <property type="entry name" value="BNAA09G03860D PROTEIN"/>
    <property type="match status" value="1"/>
</dbReference>
<dbReference type="PANTHER" id="PTHR35759:SF1">
    <property type="entry name" value="OS07G0673000 PROTEIN"/>
    <property type="match status" value="1"/>
</dbReference>